<protein>
    <recommendedName>
        <fullName evidence="4">TadE-like protein</fullName>
    </recommendedName>
</protein>
<keyword evidence="1" id="KW-1133">Transmembrane helix</keyword>
<evidence type="ECO:0008006" key="4">
    <source>
        <dbReference type="Google" id="ProtNLM"/>
    </source>
</evidence>
<organism evidence="2 3">
    <name type="scientific">Amphibacillus marinus</name>
    <dbReference type="NCBI Taxonomy" id="872970"/>
    <lineage>
        <taxon>Bacteria</taxon>
        <taxon>Bacillati</taxon>
        <taxon>Bacillota</taxon>
        <taxon>Bacilli</taxon>
        <taxon>Bacillales</taxon>
        <taxon>Bacillaceae</taxon>
        <taxon>Amphibacillus</taxon>
    </lineage>
</organism>
<evidence type="ECO:0000256" key="1">
    <source>
        <dbReference type="SAM" id="Phobius"/>
    </source>
</evidence>
<gene>
    <name evidence="2" type="ORF">SAMN04488134_109132</name>
</gene>
<keyword evidence="1" id="KW-0472">Membrane</keyword>
<proteinExistence type="predicted"/>
<dbReference type="STRING" id="872970.SAMN04488134_109132"/>
<keyword evidence="1" id="KW-0812">Transmembrane</keyword>
<dbReference type="RefSeq" id="WP_091498924.1">
    <property type="nucleotide sequence ID" value="NZ_FODJ01000009.1"/>
</dbReference>
<feature type="transmembrane region" description="Helical" evidence="1">
    <location>
        <begin position="21"/>
        <end position="45"/>
    </location>
</feature>
<reference evidence="2 3" key="1">
    <citation type="submission" date="2016-10" db="EMBL/GenBank/DDBJ databases">
        <authorList>
            <person name="de Groot N.N."/>
        </authorList>
    </citation>
    <scope>NUCLEOTIDE SEQUENCE [LARGE SCALE GENOMIC DNA]</scope>
    <source>
        <strain evidence="2 3">CGMCC 1.10434</strain>
    </source>
</reference>
<dbReference type="AlphaFoldDB" id="A0A1H8R2Q5"/>
<evidence type="ECO:0000313" key="2">
    <source>
        <dbReference type="EMBL" id="SEO60735.1"/>
    </source>
</evidence>
<dbReference type="Proteomes" id="UP000199300">
    <property type="component" value="Unassembled WGS sequence"/>
</dbReference>
<name>A0A1H8R2Q5_9BACI</name>
<keyword evidence="3" id="KW-1185">Reference proteome</keyword>
<evidence type="ECO:0000313" key="3">
    <source>
        <dbReference type="Proteomes" id="UP000199300"/>
    </source>
</evidence>
<dbReference type="EMBL" id="FODJ01000009">
    <property type="protein sequence ID" value="SEO60735.1"/>
    <property type="molecule type" value="Genomic_DNA"/>
</dbReference>
<sequence length="203" mass="22644">MTTFLKKLKQLKREDKGMFTLETTLIFPGIFVMTIALILFSLVIYEQVVIYQRAHLIAERVAFSWDNSKKDFYTGEFAMNQYSTMDGDGLYWRSNAIGMSFIQKVFPGAQIGSTADKLDRAHAEAPGMLPSANVVVEAPNMASINPQVKVTVSGDLKVPDLVADLIMNGSFEVTAYASVKDPVEVIRTTDFILHYGERVFNAN</sequence>
<accession>A0A1H8R2Q5</accession>